<organism evidence="1 2">
    <name type="scientific">Hibiscus syriacus</name>
    <name type="common">Rose of Sharon</name>
    <dbReference type="NCBI Taxonomy" id="106335"/>
    <lineage>
        <taxon>Eukaryota</taxon>
        <taxon>Viridiplantae</taxon>
        <taxon>Streptophyta</taxon>
        <taxon>Embryophyta</taxon>
        <taxon>Tracheophyta</taxon>
        <taxon>Spermatophyta</taxon>
        <taxon>Magnoliopsida</taxon>
        <taxon>eudicotyledons</taxon>
        <taxon>Gunneridae</taxon>
        <taxon>Pentapetalae</taxon>
        <taxon>rosids</taxon>
        <taxon>malvids</taxon>
        <taxon>Malvales</taxon>
        <taxon>Malvaceae</taxon>
        <taxon>Malvoideae</taxon>
        <taxon>Hibiscus</taxon>
    </lineage>
</organism>
<dbReference type="PANTHER" id="PTHR33356:SF5">
    <property type="entry name" value="TIP41-LIKE PROTEIN"/>
    <property type="match status" value="1"/>
</dbReference>
<dbReference type="EMBL" id="VEPZ02000666">
    <property type="protein sequence ID" value="KAE8720946.1"/>
    <property type="molecule type" value="Genomic_DNA"/>
</dbReference>
<dbReference type="AlphaFoldDB" id="A0A6A3BW03"/>
<dbReference type="PANTHER" id="PTHR33356">
    <property type="entry name" value="TIP41-LIKE PROTEIN"/>
    <property type="match status" value="1"/>
</dbReference>
<comment type="caution">
    <text evidence="1">The sequence shown here is derived from an EMBL/GenBank/DDBJ whole genome shotgun (WGS) entry which is preliminary data.</text>
</comment>
<accession>A0A6A3BW03</accession>
<sequence length="170" mass="18866">MKEETCVEFNNRGILGSPAPKPSTKLDASVFYPQQSLYHNKLRTTRFQQLKQDQLMKQQDSLGVGRIEAAQPQPPNGSGMRAVFLDSPIGKRECAGTGVFLPRRVGNYSEPYKKPACPTVLVPAPLFSSSFPSDAAALRPRSGWNFVGNQKQQQYISHEVVLLTDLLVFL</sequence>
<proteinExistence type="predicted"/>
<gene>
    <name evidence="1" type="ORF">F3Y22_tig00017808pilonHSYRG00031</name>
</gene>
<reference evidence="1" key="1">
    <citation type="submission" date="2019-09" db="EMBL/GenBank/DDBJ databases">
        <title>Draft genome information of white flower Hibiscus syriacus.</title>
        <authorList>
            <person name="Kim Y.-M."/>
        </authorList>
    </citation>
    <scope>NUCLEOTIDE SEQUENCE [LARGE SCALE GENOMIC DNA]</scope>
    <source>
        <strain evidence="1">YM2019G1</strain>
    </source>
</reference>
<keyword evidence="2" id="KW-1185">Reference proteome</keyword>
<evidence type="ECO:0000313" key="1">
    <source>
        <dbReference type="EMBL" id="KAE8720946.1"/>
    </source>
</evidence>
<name>A0A6A3BW03_HIBSY</name>
<dbReference type="Proteomes" id="UP000436088">
    <property type="component" value="Unassembled WGS sequence"/>
</dbReference>
<protein>
    <submittedName>
        <fullName evidence="1">Uncharacterized protein</fullName>
    </submittedName>
</protein>
<evidence type="ECO:0000313" key="2">
    <source>
        <dbReference type="Proteomes" id="UP000436088"/>
    </source>
</evidence>